<dbReference type="GeneID" id="85313534"/>
<dbReference type="AlphaFoldDB" id="A0AAJ0FG32"/>
<protein>
    <submittedName>
        <fullName evidence="1">Uncharacterized protein</fullName>
    </submittedName>
</protein>
<reference evidence="1" key="1">
    <citation type="submission" date="2023-06" db="EMBL/GenBank/DDBJ databases">
        <title>Genome-scale phylogeny and comparative genomics of the fungal order Sordariales.</title>
        <authorList>
            <consortium name="Lawrence Berkeley National Laboratory"/>
            <person name="Hensen N."/>
            <person name="Bonometti L."/>
            <person name="Westerberg I."/>
            <person name="Brannstrom I.O."/>
            <person name="Guillou S."/>
            <person name="Cros-Aarteil S."/>
            <person name="Calhoun S."/>
            <person name="Haridas S."/>
            <person name="Kuo A."/>
            <person name="Mondo S."/>
            <person name="Pangilinan J."/>
            <person name="Riley R."/>
            <person name="Labutti K."/>
            <person name="Andreopoulos B."/>
            <person name="Lipzen A."/>
            <person name="Chen C."/>
            <person name="Yanf M."/>
            <person name="Daum C."/>
            <person name="Ng V."/>
            <person name="Clum A."/>
            <person name="Steindorff A."/>
            <person name="Ohm R."/>
            <person name="Martin F."/>
            <person name="Silar P."/>
            <person name="Natvig D."/>
            <person name="Lalanne C."/>
            <person name="Gautier V."/>
            <person name="Ament-Velasquez S.L."/>
            <person name="Kruys A."/>
            <person name="Hutchinson M.I."/>
            <person name="Powell A.J."/>
            <person name="Barry K."/>
            <person name="Miller A.N."/>
            <person name="Grigoriev I.V."/>
            <person name="Debuchy R."/>
            <person name="Gladieux P."/>
            <person name="Thoren M.H."/>
            <person name="Johannesson H."/>
        </authorList>
    </citation>
    <scope>NUCLEOTIDE SEQUENCE</scope>
    <source>
        <strain evidence="1">8032-3</strain>
    </source>
</reference>
<organism evidence="1 2">
    <name type="scientific">Phialemonium atrogriseum</name>
    <dbReference type="NCBI Taxonomy" id="1093897"/>
    <lineage>
        <taxon>Eukaryota</taxon>
        <taxon>Fungi</taxon>
        <taxon>Dikarya</taxon>
        <taxon>Ascomycota</taxon>
        <taxon>Pezizomycotina</taxon>
        <taxon>Sordariomycetes</taxon>
        <taxon>Sordariomycetidae</taxon>
        <taxon>Cephalothecales</taxon>
        <taxon>Cephalothecaceae</taxon>
        <taxon>Phialemonium</taxon>
    </lineage>
</organism>
<gene>
    <name evidence="1" type="ORF">QBC33DRAFT_564232</name>
</gene>
<dbReference type="RefSeq" id="XP_060278196.1">
    <property type="nucleotide sequence ID" value="XM_060430347.1"/>
</dbReference>
<keyword evidence="2" id="KW-1185">Reference proteome</keyword>
<dbReference type="EMBL" id="MU839045">
    <property type="protein sequence ID" value="KAK1761983.1"/>
    <property type="molecule type" value="Genomic_DNA"/>
</dbReference>
<dbReference type="Proteomes" id="UP001244011">
    <property type="component" value="Unassembled WGS sequence"/>
</dbReference>
<sequence>MQSFNQAKPVAAPIHVLHTILTKLDSSRRVGNKWHTLGGVPHNPWFILVQATTLAGQVIIIFLGGDAFQTSTVPAGEQFDLVEAIEASRHDAAECPRAPGLEVHPNTMKVDPVLDLARTEGRAPEPGPGVAQTSVNNVLLGQPLAACVKKVLTTPRNIIPG</sequence>
<name>A0AAJ0FG32_9PEZI</name>
<comment type="caution">
    <text evidence="1">The sequence shown here is derived from an EMBL/GenBank/DDBJ whole genome shotgun (WGS) entry which is preliminary data.</text>
</comment>
<evidence type="ECO:0000313" key="1">
    <source>
        <dbReference type="EMBL" id="KAK1761983.1"/>
    </source>
</evidence>
<evidence type="ECO:0000313" key="2">
    <source>
        <dbReference type="Proteomes" id="UP001244011"/>
    </source>
</evidence>
<proteinExistence type="predicted"/>
<accession>A0AAJ0FG32</accession>